<keyword evidence="1" id="KW-0472">Membrane</keyword>
<feature type="transmembrane region" description="Helical" evidence="1">
    <location>
        <begin position="12"/>
        <end position="29"/>
    </location>
</feature>
<organism evidence="3 4">
    <name type="scientific">Paraglaciecola mesophila</name>
    <dbReference type="NCBI Taxonomy" id="197222"/>
    <lineage>
        <taxon>Bacteria</taxon>
        <taxon>Pseudomonadati</taxon>
        <taxon>Pseudomonadota</taxon>
        <taxon>Gammaproteobacteria</taxon>
        <taxon>Alteromonadales</taxon>
        <taxon>Alteromonadaceae</taxon>
        <taxon>Paraglaciecola</taxon>
    </lineage>
</organism>
<reference evidence="3 4" key="1">
    <citation type="submission" date="2024-03" db="EMBL/GenBank/DDBJ databases">
        <title>Community enrichment and isolation of bacterial strains for fucoidan degradation.</title>
        <authorList>
            <person name="Sichert A."/>
        </authorList>
    </citation>
    <scope>NUCLEOTIDE SEQUENCE [LARGE SCALE GENOMIC DNA]</scope>
    <source>
        <strain evidence="3 4">AS12</strain>
    </source>
</reference>
<comment type="caution">
    <text evidence="3">The sequence shown here is derived from an EMBL/GenBank/DDBJ whole genome shotgun (WGS) entry which is preliminary data.</text>
</comment>
<dbReference type="Proteomes" id="UP001461163">
    <property type="component" value="Unassembled WGS sequence"/>
</dbReference>
<keyword evidence="4" id="KW-1185">Reference proteome</keyword>
<feature type="domain" description="DUF218" evidence="2">
    <location>
        <begin position="82"/>
        <end position="243"/>
    </location>
</feature>
<dbReference type="RefSeq" id="WP_033186280.1">
    <property type="nucleotide sequence ID" value="NZ_JBBMQS010000006.1"/>
</dbReference>
<proteinExistence type="predicted"/>
<keyword evidence="1" id="KW-1133">Transmembrane helix</keyword>
<keyword evidence="1" id="KW-0812">Transmembrane</keyword>
<name>A0ABU9SW06_9ALTE</name>
<feature type="transmembrane region" description="Helical" evidence="1">
    <location>
        <begin position="36"/>
        <end position="55"/>
    </location>
</feature>
<dbReference type="Pfam" id="PF02698">
    <property type="entry name" value="DUF218"/>
    <property type="match status" value="1"/>
</dbReference>
<dbReference type="CDD" id="cd06259">
    <property type="entry name" value="YdcF-like"/>
    <property type="match status" value="1"/>
</dbReference>
<dbReference type="PANTHER" id="PTHR30336:SF4">
    <property type="entry name" value="ENVELOPE BIOGENESIS FACTOR ELYC"/>
    <property type="match status" value="1"/>
</dbReference>
<protein>
    <submittedName>
        <fullName evidence="3">YdcF family protein</fullName>
    </submittedName>
</protein>
<evidence type="ECO:0000313" key="4">
    <source>
        <dbReference type="Proteomes" id="UP001461163"/>
    </source>
</evidence>
<accession>A0ABU9SW06</accession>
<evidence type="ECO:0000256" key="1">
    <source>
        <dbReference type="SAM" id="Phobius"/>
    </source>
</evidence>
<gene>
    <name evidence="3" type="ORF">WNY77_11650</name>
</gene>
<dbReference type="EMBL" id="JBBMQS010000006">
    <property type="protein sequence ID" value="MEM5498052.1"/>
    <property type="molecule type" value="Genomic_DNA"/>
</dbReference>
<dbReference type="InterPro" id="IPR003848">
    <property type="entry name" value="DUF218"/>
</dbReference>
<dbReference type="PANTHER" id="PTHR30336">
    <property type="entry name" value="INNER MEMBRANE PROTEIN, PROBABLE PERMEASE"/>
    <property type="match status" value="1"/>
</dbReference>
<evidence type="ECO:0000313" key="3">
    <source>
        <dbReference type="EMBL" id="MEM5498052.1"/>
    </source>
</evidence>
<dbReference type="InterPro" id="IPR051599">
    <property type="entry name" value="Cell_Envelope_Assoc"/>
</dbReference>
<evidence type="ECO:0000259" key="2">
    <source>
        <dbReference type="Pfam" id="PF02698"/>
    </source>
</evidence>
<sequence>MLQSLANSLSSPLVHGLLLFVILQLLSRLPLRGRHIYRWASCVPILWVFFCSLVYPSVLLIKPLEDQYPTIKLSSNEWQLTDGIVVLACNHFDDDGLPFVSKWPQCTMQRNLHAALMYNEKPLPIYLAAGILNETDSKSQAQYNKDFLVTLGVNPKDIHIFPQGHDTESEVKALAPHLQNKYIALVSSASHLPRAVEYFRLHGLSVLPIPVEHLSRKNVSFTLGLPNAYSLYRSERAIHEYLGLIYQRYIK</sequence>